<keyword evidence="1" id="KW-0646">Protease inhibitor</keyword>
<feature type="non-terminal residue" evidence="6">
    <location>
        <position position="1"/>
    </location>
</feature>
<dbReference type="GO" id="GO:0005615">
    <property type="term" value="C:extracellular space"/>
    <property type="evidence" value="ECO:0007669"/>
    <property type="project" value="InterPro"/>
</dbReference>
<dbReference type="FunFam" id="2.30.39.10:FF:000035">
    <property type="entry name" value="Serine protease inhibitor (serpin) 16"/>
    <property type="match status" value="1"/>
</dbReference>
<dbReference type="SUPFAM" id="SSF56574">
    <property type="entry name" value="Serpins"/>
    <property type="match status" value="2"/>
</dbReference>
<dbReference type="InterPro" id="IPR042178">
    <property type="entry name" value="Serpin_sf_1"/>
</dbReference>
<dbReference type="Gene3D" id="2.30.39.10">
    <property type="entry name" value="Alpha-1-antitrypsin, domain 1"/>
    <property type="match status" value="2"/>
</dbReference>
<dbReference type="SMART" id="SM00093">
    <property type="entry name" value="SERPIN"/>
    <property type="match status" value="1"/>
</dbReference>
<name>U5EW65_9DIPT</name>
<sequence>ISSNILNLAIRIARLTQSQDQKTTIFSPISIANALAVVMLGAKDRTYTELSNLLGYTGTNSVEIHQEFGSLLAELISNTAQNSRIEQWKVTDKCHDDDFFQEINEQFTDDDDNDDPNIRNDRIAHRIRFVNGLFIQKGYSMRKEFLNAAETVYRSGIKNLDFRNNAYGATKEINDWVNFNTRGKIPQILSNSLNPDTNLIVANALYFKAEWQEMFIDGATSVKDFYPNGKDAQPIRAELMAHGGCFPFYDSKEHEVRIMGFPYKKNLTTMYIILPHDSSRKKLQEVQKKLSAPVIEEMIHQMRVKTAIVLFPKIKVSNTFNLRSILQAMNAQSLFQAGYSDLSLMSSGKYSQPEPQKPASNTNPNVNRVNNNQNIIDDAANVFYQQTYGNTSQVSNIYTSQRPVTTTQRFVNIPTSPSTRVPVQQSTVRPYYTPATTYRPSSNANSNFTDKLTFSRVGTGGDNQKDVNAAYQTYQQNAGLVSIEKSHSRQTRQKRQVKYKVESSIKGSSEPLKLKDFVLRKRISKPNPGKKIRRSKRQTNSSLVKLEQLRTTPNLPNPGLYADEVVHKVSLDINERGTEGGAATAITLNRSGTSVIFRVDTPFIILIRHDPTNTPLFYGAIYDPSP</sequence>
<feature type="region of interest" description="Disordered" evidence="4">
    <location>
        <begin position="346"/>
        <end position="368"/>
    </location>
</feature>
<evidence type="ECO:0000259" key="5">
    <source>
        <dbReference type="SMART" id="SM00093"/>
    </source>
</evidence>
<feature type="compositionally biased region" description="Polar residues" evidence="4">
    <location>
        <begin position="346"/>
        <end position="360"/>
    </location>
</feature>
<protein>
    <submittedName>
        <fullName evidence="6">Putative serpin 4b</fullName>
    </submittedName>
</protein>
<evidence type="ECO:0000256" key="1">
    <source>
        <dbReference type="ARBA" id="ARBA00022690"/>
    </source>
</evidence>
<dbReference type="InterPro" id="IPR042185">
    <property type="entry name" value="Serpin_sf_2"/>
</dbReference>
<dbReference type="PANTHER" id="PTHR11461">
    <property type="entry name" value="SERINE PROTEASE INHIBITOR, SERPIN"/>
    <property type="match status" value="1"/>
</dbReference>
<evidence type="ECO:0000313" key="6">
    <source>
        <dbReference type="EMBL" id="JAB56779.1"/>
    </source>
</evidence>
<dbReference type="InterPro" id="IPR036186">
    <property type="entry name" value="Serpin_sf"/>
</dbReference>
<accession>U5EW65</accession>
<dbReference type="GO" id="GO:0045861">
    <property type="term" value="P:negative regulation of proteolysis"/>
    <property type="evidence" value="ECO:0007669"/>
    <property type="project" value="UniProtKB-ARBA"/>
</dbReference>
<evidence type="ECO:0000256" key="4">
    <source>
        <dbReference type="SAM" id="MobiDB-lite"/>
    </source>
</evidence>
<comment type="similarity">
    <text evidence="3">Belongs to the serpin family.</text>
</comment>
<dbReference type="Pfam" id="PF00079">
    <property type="entry name" value="Serpin"/>
    <property type="match status" value="2"/>
</dbReference>
<proteinExistence type="evidence at transcript level"/>
<organism evidence="6">
    <name type="scientific">Corethrella appendiculata</name>
    <dbReference type="NCBI Taxonomy" id="1370023"/>
    <lineage>
        <taxon>Eukaryota</taxon>
        <taxon>Metazoa</taxon>
        <taxon>Ecdysozoa</taxon>
        <taxon>Arthropoda</taxon>
        <taxon>Hexapoda</taxon>
        <taxon>Insecta</taxon>
        <taxon>Pterygota</taxon>
        <taxon>Neoptera</taxon>
        <taxon>Endopterygota</taxon>
        <taxon>Diptera</taxon>
        <taxon>Nematocera</taxon>
        <taxon>Culicoidea</taxon>
        <taxon>Chaoboridae</taxon>
        <taxon>Corethrella</taxon>
    </lineage>
</organism>
<dbReference type="InterPro" id="IPR000215">
    <property type="entry name" value="Serpin_fam"/>
</dbReference>
<feature type="domain" description="Serpin" evidence="5">
    <location>
        <begin position="8"/>
        <end position="624"/>
    </location>
</feature>
<dbReference type="GO" id="GO:0004867">
    <property type="term" value="F:serine-type endopeptidase inhibitor activity"/>
    <property type="evidence" value="ECO:0007669"/>
    <property type="project" value="UniProtKB-KW"/>
</dbReference>
<evidence type="ECO:0000256" key="2">
    <source>
        <dbReference type="ARBA" id="ARBA00022900"/>
    </source>
</evidence>
<evidence type="ECO:0000256" key="3">
    <source>
        <dbReference type="RuleBase" id="RU000411"/>
    </source>
</evidence>
<keyword evidence="2" id="KW-0722">Serine protease inhibitor</keyword>
<dbReference type="InterPro" id="IPR023796">
    <property type="entry name" value="Serpin_dom"/>
</dbReference>
<dbReference type="EMBL" id="GANO01003092">
    <property type="protein sequence ID" value="JAB56779.1"/>
    <property type="molecule type" value="mRNA"/>
</dbReference>
<reference evidence="6" key="1">
    <citation type="journal article" date="2014" name="Insect Biochem. Mol. Biol.">
        <title>An insight into the sialome of the frog biting fly, Corethrella appendiculata.</title>
        <authorList>
            <person name="Ribeiro J.M.C."/>
            <person name="Chagas A.C."/>
            <person name="Pham V.M."/>
            <person name="Lounibos L.P."/>
            <person name="Calvo E."/>
        </authorList>
    </citation>
    <scope>NUCLEOTIDE SEQUENCE</scope>
    <source>
        <tissue evidence="6">Salivary glands</tissue>
    </source>
</reference>
<dbReference type="PANTHER" id="PTHR11461:SF342">
    <property type="entry name" value="SERINE PROTEASE INHIBITOR 28DC"/>
    <property type="match status" value="1"/>
</dbReference>
<dbReference type="Gene3D" id="3.30.497.10">
    <property type="entry name" value="Antithrombin, subunit I, domain 2"/>
    <property type="match status" value="2"/>
</dbReference>
<dbReference type="AlphaFoldDB" id="U5EW65"/>